<evidence type="ECO:0000256" key="2">
    <source>
        <dbReference type="SAM" id="Phobius"/>
    </source>
</evidence>
<reference evidence="3" key="1">
    <citation type="submission" date="2022-10" db="EMBL/GenBank/DDBJ databases">
        <title>The complete genomes of actinobacterial strains from the NBC collection.</title>
        <authorList>
            <person name="Joergensen T.S."/>
            <person name="Alvarez Arevalo M."/>
            <person name="Sterndorff E.B."/>
            <person name="Faurdal D."/>
            <person name="Vuksanovic O."/>
            <person name="Mourched A.-S."/>
            <person name="Charusanti P."/>
            <person name="Shaw S."/>
            <person name="Blin K."/>
            <person name="Weber T."/>
        </authorList>
    </citation>
    <scope>NUCLEOTIDE SEQUENCE</scope>
    <source>
        <strain evidence="3">NBC_00003</strain>
    </source>
</reference>
<organism evidence="3">
    <name type="scientific">Streptomyces sp. NBC_00003</name>
    <dbReference type="NCBI Taxonomy" id="2903608"/>
    <lineage>
        <taxon>Bacteria</taxon>
        <taxon>Bacillati</taxon>
        <taxon>Actinomycetota</taxon>
        <taxon>Actinomycetes</taxon>
        <taxon>Kitasatosporales</taxon>
        <taxon>Streptomycetaceae</taxon>
        <taxon>Streptomyces</taxon>
    </lineage>
</organism>
<protein>
    <submittedName>
        <fullName evidence="3">Multidrug resistance efflux transporter family protein</fullName>
    </submittedName>
</protein>
<accession>A0AAU2V3W0</accession>
<sequence length="353" mass="36662">MDRNRRAAVPMALGVVAAACFATSFVLNREMSVAGGSWLWSASLRYLFMLPPLVLLVWIRGGLPGVVRSLRARPGAWLGWSTVGFGLFYAPLTWASQEGAGWLLAATWQLVIVAGIVIGGRVPGRTLAVSLLIVAGVALAQTQNAHGMDAGTVARVVVPVLVAAVAYPLGNRKLLGRDGLDGVQRTLAMTLGSLPLWVALAATAGLRVGAPGRDQVVQCLIVALASGVVATTLFFRATDLVRDRPAALGAVEATQAAEVPFTLAGEALVTGIAPPTPTAWTGLALIVGGLCLHALHQPPAVEPEEGGEASKAAPEAGEPPGPRHPGRAAQGQPDRQRQQGQQRQIVAVSITKR</sequence>
<dbReference type="EMBL" id="CP108318">
    <property type="protein sequence ID" value="WTW61839.1"/>
    <property type="molecule type" value="Genomic_DNA"/>
</dbReference>
<feature type="transmembrane region" description="Helical" evidence="2">
    <location>
        <begin position="75"/>
        <end position="94"/>
    </location>
</feature>
<evidence type="ECO:0000313" key="3">
    <source>
        <dbReference type="EMBL" id="WTW61839.1"/>
    </source>
</evidence>
<dbReference type="PROSITE" id="PS51257">
    <property type="entry name" value="PROKAR_LIPOPROTEIN"/>
    <property type="match status" value="1"/>
</dbReference>
<feature type="transmembrane region" description="Helical" evidence="2">
    <location>
        <begin position="46"/>
        <end position="63"/>
    </location>
</feature>
<gene>
    <name evidence="3" type="ORF">OG549_14885</name>
</gene>
<feature type="transmembrane region" description="Helical" evidence="2">
    <location>
        <begin position="100"/>
        <end position="120"/>
    </location>
</feature>
<feature type="region of interest" description="Disordered" evidence="1">
    <location>
        <begin position="300"/>
        <end position="353"/>
    </location>
</feature>
<dbReference type="Pfam" id="PF13536">
    <property type="entry name" value="EmrE"/>
    <property type="match status" value="1"/>
</dbReference>
<dbReference type="InterPro" id="IPR032713">
    <property type="entry name" value="EmrE"/>
</dbReference>
<proteinExistence type="predicted"/>
<feature type="transmembrane region" description="Helical" evidence="2">
    <location>
        <begin position="152"/>
        <end position="170"/>
    </location>
</feature>
<dbReference type="AlphaFoldDB" id="A0AAU2V3W0"/>
<feature type="transmembrane region" description="Helical" evidence="2">
    <location>
        <begin position="215"/>
        <end position="235"/>
    </location>
</feature>
<evidence type="ECO:0000256" key="1">
    <source>
        <dbReference type="SAM" id="MobiDB-lite"/>
    </source>
</evidence>
<keyword evidence="2" id="KW-0812">Transmembrane</keyword>
<name>A0AAU2V3W0_9ACTN</name>
<feature type="compositionally biased region" description="Low complexity" evidence="1">
    <location>
        <begin position="327"/>
        <end position="344"/>
    </location>
</feature>
<keyword evidence="2" id="KW-1133">Transmembrane helix</keyword>
<feature type="transmembrane region" description="Helical" evidence="2">
    <location>
        <begin position="127"/>
        <end position="146"/>
    </location>
</feature>
<feature type="transmembrane region" description="Helical" evidence="2">
    <location>
        <begin position="191"/>
        <end position="209"/>
    </location>
</feature>
<keyword evidence="2" id="KW-0472">Membrane</keyword>